<proteinExistence type="inferred from homology"/>
<organism evidence="3 4">
    <name type="scientific">Streptomyces monashensis</name>
    <dbReference type="NCBI Taxonomy" id="1678012"/>
    <lineage>
        <taxon>Bacteria</taxon>
        <taxon>Bacillati</taxon>
        <taxon>Actinomycetota</taxon>
        <taxon>Actinomycetes</taxon>
        <taxon>Kitasatosporales</taxon>
        <taxon>Streptomycetaceae</taxon>
        <taxon>Streptomyces</taxon>
    </lineage>
</organism>
<dbReference type="RefSeq" id="WP_071384942.1">
    <property type="nucleotide sequence ID" value="NZ_MLYO01000065.1"/>
</dbReference>
<protein>
    <submittedName>
        <fullName evidence="3">Stress-inducible protein</fullName>
    </submittedName>
</protein>
<evidence type="ECO:0000256" key="1">
    <source>
        <dbReference type="ARBA" id="ARBA00008791"/>
    </source>
</evidence>
<dbReference type="Proteomes" id="UP000179642">
    <property type="component" value="Unassembled WGS sequence"/>
</dbReference>
<name>A0A1S2PPI1_9ACTN</name>
<dbReference type="OrthoDB" id="4867015at2"/>
<dbReference type="PANTHER" id="PTHR46268:SF6">
    <property type="entry name" value="UNIVERSAL STRESS PROTEIN UP12"/>
    <property type="match status" value="1"/>
</dbReference>
<accession>A0A1S2PPI1</accession>
<sequence>MSRTVTVGVDDSPESRAAAEWAAREALLRGLPLKIMYISEPTPRFVARTPLLDPDTYRHWAEQVTRESADGIRLRHPGIEVITEQLTGTPADVLCEAAGFAELLVLGSRALGGLAGFMVGSVSLGVVARAERPVVLVRAGEQAADEHEMDPAGVPSAAAPFRPVVLGLDTDQADDTLLEFAFDAAARRKATLRVVHAWPEPPTSFYRFAGDAELYDTLERGQATLLSKVLQPWRQRFPDVEVIEASRCGSAAQVLVNDSRDASLVVVGRRIRTRSFGARIGHVAHSALHHIAAPVAVVAHS</sequence>
<keyword evidence="4" id="KW-1185">Reference proteome</keyword>
<evidence type="ECO:0000313" key="4">
    <source>
        <dbReference type="Proteomes" id="UP000179642"/>
    </source>
</evidence>
<comment type="similarity">
    <text evidence="1">Belongs to the universal stress protein A family.</text>
</comment>
<dbReference type="SUPFAM" id="SSF52402">
    <property type="entry name" value="Adenine nucleotide alpha hydrolases-like"/>
    <property type="match status" value="2"/>
</dbReference>
<dbReference type="InterPro" id="IPR014729">
    <property type="entry name" value="Rossmann-like_a/b/a_fold"/>
</dbReference>
<comment type="caution">
    <text evidence="3">The sequence shown here is derived from an EMBL/GenBank/DDBJ whole genome shotgun (WGS) entry which is preliminary data.</text>
</comment>
<dbReference type="InterPro" id="IPR006016">
    <property type="entry name" value="UspA"/>
</dbReference>
<gene>
    <name evidence="3" type="ORF">BIV23_34565</name>
</gene>
<dbReference type="Gene3D" id="3.40.50.620">
    <property type="entry name" value="HUPs"/>
    <property type="match status" value="2"/>
</dbReference>
<dbReference type="PANTHER" id="PTHR46268">
    <property type="entry name" value="STRESS RESPONSE PROTEIN NHAX"/>
    <property type="match status" value="1"/>
</dbReference>
<evidence type="ECO:0000313" key="3">
    <source>
        <dbReference type="EMBL" id="OIJ95295.1"/>
    </source>
</evidence>
<reference evidence="3 4" key="1">
    <citation type="submission" date="2016-10" db="EMBL/GenBank/DDBJ databases">
        <title>Genome sequence of Streptomyces sp. MUSC 1.</title>
        <authorList>
            <person name="Lee L.-H."/>
            <person name="Ser H.-L."/>
            <person name="Law J.W.-F."/>
        </authorList>
    </citation>
    <scope>NUCLEOTIDE SEQUENCE [LARGE SCALE GENOMIC DNA]</scope>
    <source>
        <strain evidence="3 4">MUSC 1</strain>
    </source>
</reference>
<dbReference type="InterPro" id="IPR006015">
    <property type="entry name" value="Universal_stress_UspA"/>
</dbReference>
<feature type="domain" description="UspA" evidence="2">
    <location>
        <begin position="161"/>
        <end position="298"/>
    </location>
</feature>
<dbReference type="AlphaFoldDB" id="A0A1S2PPI1"/>
<dbReference type="Pfam" id="PF00582">
    <property type="entry name" value="Usp"/>
    <property type="match status" value="2"/>
</dbReference>
<evidence type="ECO:0000259" key="2">
    <source>
        <dbReference type="Pfam" id="PF00582"/>
    </source>
</evidence>
<feature type="domain" description="UspA" evidence="2">
    <location>
        <begin position="1"/>
        <end position="138"/>
    </location>
</feature>
<dbReference type="EMBL" id="MLYO01000065">
    <property type="protein sequence ID" value="OIJ95295.1"/>
    <property type="molecule type" value="Genomic_DNA"/>
</dbReference>
<dbReference type="PRINTS" id="PR01438">
    <property type="entry name" value="UNVRSLSTRESS"/>
</dbReference>